<reference evidence="4" key="1">
    <citation type="journal article" date="2021" name="PeerJ">
        <title>Extensive microbial diversity within the chicken gut microbiome revealed by metagenomics and culture.</title>
        <authorList>
            <person name="Gilroy R."/>
            <person name="Ravi A."/>
            <person name="Getino M."/>
            <person name="Pursley I."/>
            <person name="Horton D.L."/>
            <person name="Alikhan N.F."/>
            <person name="Baker D."/>
            <person name="Gharbi K."/>
            <person name="Hall N."/>
            <person name="Watson M."/>
            <person name="Adriaenssens E.M."/>
            <person name="Foster-Nyarko E."/>
            <person name="Jarju S."/>
            <person name="Secka A."/>
            <person name="Antonio M."/>
            <person name="Oren A."/>
            <person name="Chaudhuri R.R."/>
            <person name="La Ragione R."/>
            <person name="Hildebrand F."/>
            <person name="Pallen M.J."/>
        </authorList>
    </citation>
    <scope>NUCLEOTIDE SEQUENCE</scope>
    <source>
        <strain evidence="4">ChiGjej2B2-19336</strain>
    </source>
</reference>
<dbReference type="GO" id="GO:0022627">
    <property type="term" value="C:cytosolic small ribosomal subunit"/>
    <property type="evidence" value="ECO:0007669"/>
    <property type="project" value="TreeGrafter"/>
</dbReference>
<dbReference type="InterPro" id="IPR050574">
    <property type="entry name" value="HPF/YfiA_ribosome-assoc"/>
</dbReference>
<dbReference type="CDD" id="cd00552">
    <property type="entry name" value="RaiA"/>
    <property type="match status" value="1"/>
</dbReference>
<dbReference type="InterPro" id="IPR003489">
    <property type="entry name" value="RHF/RaiA"/>
</dbReference>
<name>A0A921AWP0_9BACT</name>
<comment type="subunit">
    <text evidence="2">Associates exclusively with 100S ribosomes, which are dimers of 70S ribosomes.</text>
</comment>
<evidence type="ECO:0000256" key="2">
    <source>
        <dbReference type="ARBA" id="ARBA00038695"/>
    </source>
</evidence>
<organism evidence="4 5">
    <name type="scientific">Mailhella massiliensis</name>
    <dbReference type="NCBI Taxonomy" id="1903261"/>
    <lineage>
        <taxon>Bacteria</taxon>
        <taxon>Pseudomonadati</taxon>
        <taxon>Thermodesulfobacteriota</taxon>
        <taxon>Desulfovibrionia</taxon>
        <taxon>Desulfovibrionales</taxon>
        <taxon>Desulfovibrionaceae</taxon>
        <taxon>Mailhella</taxon>
    </lineage>
</organism>
<dbReference type="GO" id="GO:0043024">
    <property type="term" value="F:ribosomal small subunit binding"/>
    <property type="evidence" value="ECO:0007669"/>
    <property type="project" value="TreeGrafter"/>
</dbReference>
<dbReference type="PANTHER" id="PTHR33231:SF1">
    <property type="entry name" value="30S RIBOSOMAL PROTEIN"/>
    <property type="match status" value="1"/>
</dbReference>
<dbReference type="NCBIfam" id="TIGR00741">
    <property type="entry name" value="yfiA"/>
    <property type="match status" value="1"/>
</dbReference>
<dbReference type="EMBL" id="DYZA01000156">
    <property type="protein sequence ID" value="HJD97523.1"/>
    <property type="molecule type" value="Genomic_DNA"/>
</dbReference>
<dbReference type="Pfam" id="PF02482">
    <property type="entry name" value="Ribosomal_S30AE"/>
    <property type="match status" value="1"/>
</dbReference>
<dbReference type="PANTHER" id="PTHR33231">
    <property type="entry name" value="30S RIBOSOMAL PROTEIN"/>
    <property type="match status" value="1"/>
</dbReference>
<sequence>MQIEVVFRNLTPSDPLKNYALKRFQKIDRMVGDEEAKLLVTLSMESNRPKVDLLLTGQDVNFAASERNDDMYAAIDLCNDRIGQQLRKASERRSQINRDTMVNALGEADE</sequence>
<evidence type="ECO:0000256" key="1">
    <source>
        <dbReference type="ARBA" id="ARBA00022845"/>
    </source>
</evidence>
<dbReference type="SUPFAM" id="SSF69754">
    <property type="entry name" value="Ribosome binding protein Y (YfiA homologue)"/>
    <property type="match status" value="1"/>
</dbReference>
<dbReference type="Proteomes" id="UP000698963">
    <property type="component" value="Unassembled WGS sequence"/>
</dbReference>
<accession>A0A921AWP0</accession>
<dbReference type="RefSeq" id="WP_304122574.1">
    <property type="nucleotide sequence ID" value="NZ_DYZA01000156.1"/>
</dbReference>
<dbReference type="GO" id="GO:0045900">
    <property type="term" value="P:negative regulation of translational elongation"/>
    <property type="evidence" value="ECO:0007669"/>
    <property type="project" value="TreeGrafter"/>
</dbReference>
<evidence type="ECO:0000313" key="4">
    <source>
        <dbReference type="EMBL" id="HJD97523.1"/>
    </source>
</evidence>
<dbReference type="InterPro" id="IPR036567">
    <property type="entry name" value="RHF-like"/>
</dbReference>
<gene>
    <name evidence="4" type="primary">raiA</name>
    <name evidence="4" type="ORF">K8W16_07745</name>
</gene>
<comment type="caution">
    <text evidence="4">The sequence shown here is derived from an EMBL/GenBank/DDBJ whole genome shotgun (WGS) entry which is preliminary data.</text>
</comment>
<proteinExistence type="predicted"/>
<protein>
    <recommendedName>
        <fullName evidence="3">Ribosome hibernation promoting factor</fullName>
    </recommendedName>
</protein>
<reference evidence="4" key="2">
    <citation type="submission" date="2021-09" db="EMBL/GenBank/DDBJ databases">
        <authorList>
            <person name="Gilroy R."/>
        </authorList>
    </citation>
    <scope>NUCLEOTIDE SEQUENCE</scope>
    <source>
        <strain evidence="4">ChiGjej2B2-19336</strain>
    </source>
</reference>
<evidence type="ECO:0000256" key="3">
    <source>
        <dbReference type="ARBA" id="ARBA00041148"/>
    </source>
</evidence>
<dbReference type="AlphaFoldDB" id="A0A921AWP0"/>
<dbReference type="Gene3D" id="3.30.160.100">
    <property type="entry name" value="Ribosome hibernation promotion factor-like"/>
    <property type="match status" value="1"/>
</dbReference>
<keyword evidence="1" id="KW-0810">Translation regulation</keyword>
<evidence type="ECO:0000313" key="5">
    <source>
        <dbReference type="Proteomes" id="UP000698963"/>
    </source>
</evidence>